<feature type="transmembrane region" description="Helical" evidence="1">
    <location>
        <begin position="190"/>
        <end position="209"/>
    </location>
</feature>
<dbReference type="Gene3D" id="1.10.1760.20">
    <property type="match status" value="1"/>
</dbReference>
<comment type="caution">
    <text evidence="2">The sequence shown here is derived from an EMBL/GenBank/DDBJ whole genome shotgun (WGS) entry which is preliminary data.</text>
</comment>
<organism evidence="2 3">
    <name type="scientific">Agathobacter ruminis</name>
    <dbReference type="NCBI Taxonomy" id="1712665"/>
    <lineage>
        <taxon>Bacteria</taxon>
        <taxon>Bacillati</taxon>
        <taxon>Bacillota</taxon>
        <taxon>Clostridia</taxon>
        <taxon>Lachnospirales</taxon>
        <taxon>Lachnospiraceae</taxon>
        <taxon>Agathobacter</taxon>
    </lineage>
</organism>
<dbReference type="AlphaFoldDB" id="A0A2G3E4B0"/>
<accession>A0A2G3E4B0</accession>
<feature type="transmembrane region" description="Helical" evidence="1">
    <location>
        <begin position="148"/>
        <end position="170"/>
    </location>
</feature>
<dbReference type="GO" id="GO:0015234">
    <property type="term" value="F:thiamine transmembrane transporter activity"/>
    <property type="evidence" value="ECO:0007669"/>
    <property type="project" value="InterPro"/>
</dbReference>
<name>A0A2G3E4B0_9FIRM</name>
<gene>
    <name evidence="2" type="ORF">CSX02_04275</name>
</gene>
<dbReference type="InterPro" id="IPR012651">
    <property type="entry name" value="Thia_Transptr_ThiT"/>
</dbReference>
<reference evidence="2 3" key="1">
    <citation type="submission" date="2017-10" db="EMBL/GenBank/DDBJ databases">
        <title>Resolving the taxonomy of Roseburia spp., Eubacterium rectale and Agathobacter spp. through phylogenomic analysis.</title>
        <authorList>
            <person name="Sheridan P.O."/>
            <person name="Walker A.W."/>
            <person name="Duncan S.H."/>
            <person name="Scott K.P."/>
            <person name="Toole P.W.O."/>
            <person name="Luis P."/>
            <person name="Flint H.J."/>
        </authorList>
    </citation>
    <scope>NUCLEOTIDE SEQUENCE [LARGE SCALE GENOMIC DNA]</scope>
    <source>
        <strain evidence="2 3">JK623</strain>
    </source>
</reference>
<feature type="transmembrane region" description="Helical" evidence="1">
    <location>
        <begin position="12"/>
        <end position="38"/>
    </location>
</feature>
<keyword evidence="1" id="KW-0812">Transmembrane</keyword>
<keyword evidence="3" id="KW-1185">Reference proteome</keyword>
<protein>
    <submittedName>
        <fullName evidence="2">Proton-coupled thiamine transporter YuaJ</fullName>
    </submittedName>
</protein>
<evidence type="ECO:0000313" key="2">
    <source>
        <dbReference type="EMBL" id="PHU38099.1"/>
    </source>
</evidence>
<dbReference type="EMBL" id="PDYG01000015">
    <property type="protein sequence ID" value="PHU38099.1"/>
    <property type="molecule type" value="Genomic_DNA"/>
</dbReference>
<dbReference type="Proteomes" id="UP000224563">
    <property type="component" value="Unassembled WGS sequence"/>
</dbReference>
<evidence type="ECO:0000256" key="1">
    <source>
        <dbReference type="SAM" id="Phobius"/>
    </source>
</evidence>
<feature type="transmembrane region" description="Helical" evidence="1">
    <location>
        <begin position="79"/>
        <end position="107"/>
    </location>
</feature>
<sequence>MSFFINTEDGYFTLKTAGLTGLVIVCILAIAIAAIIAARKQKAGPFNTRTLVFAGISLALAFLTSYIKFDWFMGGSITLFSMFFICYVGYLYGVSVGFLTAFAYSILQFIQTGSSYFLSPFQICCDYFFAFTALGIAGFWFRKKNGLLIGYIVACLARGLFHTIGGYIYWMDYMPEWFHTHHLDSVYSIIYNYSYILGEMVITIIVLSIPAVKNALAKIAADTTSQQ</sequence>
<evidence type="ECO:0000313" key="3">
    <source>
        <dbReference type="Proteomes" id="UP000224563"/>
    </source>
</evidence>
<keyword evidence="1" id="KW-0472">Membrane</keyword>
<reference evidence="2 3" key="2">
    <citation type="submission" date="2017-10" db="EMBL/GenBank/DDBJ databases">
        <authorList>
            <person name="Banno H."/>
            <person name="Chua N.-H."/>
        </authorList>
    </citation>
    <scope>NUCLEOTIDE SEQUENCE [LARGE SCALE GENOMIC DNA]</scope>
    <source>
        <strain evidence="2 3">JK623</strain>
    </source>
</reference>
<keyword evidence="1" id="KW-1133">Transmembrane helix</keyword>
<dbReference type="GO" id="GO:0005886">
    <property type="term" value="C:plasma membrane"/>
    <property type="evidence" value="ECO:0007669"/>
    <property type="project" value="InterPro"/>
</dbReference>
<feature type="transmembrane region" description="Helical" evidence="1">
    <location>
        <begin position="119"/>
        <end position="141"/>
    </location>
</feature>
<dbReference type="RefSeq" id="WP_099385773.1">
    <property type="nucleotide sequence ID" value="NZ_JANSWH010000058.1"/>
</dbReference>
<feature type="transmembrane region" description="Helical" evidence="1">
    <location>
        <begin position="50"/>
        <end position="67"/>
    </location>
</feature>
<dbReference type="Pfam" id="PF09515">
    <property type="entry name" value="Thia_YuaJ"/>
    <property type="match status" value="1"/>
</dbReference>
<proteinExistence type="predicted"/>